<evidence type="ECO:0000313" key="6">
    <source>
        <dbReference type="Proteomes" id="UP000664277"/>
    </source>
</evidence>
<dbReference type="InterPro" id="IPR051782">
    <property type="entry name" value="ABC_Transporter_VariousFunc"/>
</dbReference>
<keyword evidence="3 5" id="KW-0067">ATP-binding</keyword>
<name>A0A8J7TKV7_9BACT</name>
<dbReference type="CDD" id="cd03230">
    <property type="entry name" value="ABC_DR_subfamily_A"/>
    <property type="match status" value="1"/>
</dbReference>
<dbReference type="PANTHER" id="PTHR42939">
    <property type="entry name" value="ABC TRANSPORTER ATP-BINDING PROTEIN ALBC-RELATED"/>
    <property type="match status" value="1"/>
</dbReference>
<keyword evidence="2" id="KW-0547">Nucleotide-binding</keyword>
<reference evidence="5" key="1">
    <citation type="submission" date="2021-02" db="EMBL/GenBank/DDBJ databases">
        <title>Genome-Resolved Metagenomics of a Microbial Community Performing Photosynthetic Biological Nutrient Removal.</title>
        <authorList>
            <person name="Mcdaniel E.A."/>
        </authorList>
    </citation>
    <scope>NUCLEOTIDE SEQUENCE</scope>
    <source>
        <strain evidence="5">UWPOB_OBS1</strain>
    </source>
</reference>
<dbReference type="Gene3D" id="3.40.50.300">
    <property type="entry name" value="P-loop containing nucleotide triphosphate hydrolases"/>
    <property type="match status" value="1"/>
</dbReference>
<dbReference type="PROSITE" id="PS50893">
    <property type="entry name" value="ABC_TRANSPORTER_2"/>
    <property type="match status" value="1"/>
</dbReference>
<evidence type="ECO:0000256" key="3">
    <source>
        <dbReference type="ARBA" id="ARBA00022840"/>
    </source>
</evidence>
<feature type="domain" description="ABC transporter" evidence="4">
    <location>
        <begin position="10"/>
        <end position="243"/>
    </location>
</feature>
<dbReference type="Pfam" id="PF00005">
    <property type="entry name" value="ABC_tran"/>
    <property type="match status" value="1"/>
</dbReference>
<accession>A0A8J7TKV7</accession>
<evidence type="ECO:0000256" key="1">
    <source>
        <dbReference type="ARBA" id="ARBA00022448"/>
    </source>
</evidence>
<dbReference type="EMBL" id="JAFLCK010000002">
    <property type="protein sequence ID" value="MBN8659195.1"/>
    <property type="molecule type" value="Genomic_DNA"/>
</dbReference>
<dbReference type="InterPro" id="IPR003439">
    <property type="entry name" value="ABC_transporter-like_ATP-bd"/>
</dbReference>
<dbReference type="SUPFAM" id="SSF52540">
    <property type="entry name" value="P-loop containing nucleoside triphosphate hydrolases"/>
    <property type="match status" value="1"/>
</dbReference>
<dbReference type="Proteomes" id="UP000664277">
    <property type="component" value="Unassembled WGS sequence"/>
</dbReference>
<dbReference type="SMART" id="SM00382">
    <property type="entry name" value="AAA"/>
    <property type="match status" value="1"/>
</dbReference>
<dbReference type="PANTHER" id="PTHR42939:SF1">
    <property type="entry name" value="ABC TRANSPORTER ATP-BINDING PROTEIN ALBC-RELATED"/>
    <property type="match status" value="1"/>
</dbReference>
<evidence type="ECO:0000313" key="5">
    <source>
        <dbReference type="EMBL" id="MBN8659195.1"/>
    </source>
</evidence>
<dbReference type="GO" id="GO:0016887">
    <property type="term" value="F:ATP hydrolysis activity"/>
    <property type="evidence" value="ECO:0007669"/>
    <property type="project" value="InterPro"/>
</dbReference>
<dbReference type="PROSITE" id="PS00211">
    <property type="entry name" value="ABC_TRANSPORTER_1"/>
    <property type="match status" value="1"/>
</dbReference>
<dbReference type="InterPro" id="IPR027417">
    <property type="entry name" value="P-loop_NTPase"/>
</dbReference>
<dbReference type="AlphaFoldDB" id="A0A8J7TKV7"/>
<gene>
    <name evidence="5" type="ORF">J0M35_02450</name>
</gene>
<proteinExistence type="predicted"/>
<organism evidence="5 6">
    <name type="scientific">Candidatus Obscuribacter phosphatis</name>
    <dbReference type="NCBI Taxonomy" id="1906157"/>
    <lineage>
        <taxon>Bacteria</taxon>
        <taxon>Bacillati</taxon>
        <taxon>Candidatus Melainabacteria</taxon>
        <taxon>Candidatus Obscuribacterales</taxon>
        <taxon>Candidatus Obscuribacteraceae</taxon>
        <taxon>Candidatus Obscuribacter</taxon>
    </lineage>
</organism>
<sequence>MNAQLSQAAIKVTNLVKRRETKLLKSFLAISGINLEIAEGLTYGLIGPNGAGKTTTIKLLLGLLKADGGEIKVLGKPAGEHETLRRIGFLPESPYFYSHLTGREYLTFTGQLFGMQGPALQNRIGELLHLVSMENKAEERTGTYSKGMLQRLGMAAALVNDPDLLFLDEPMSGLDPLGRMDMRKIIIALKERGKTIFFNSHLLPDVAHLCDKVGVLSQGKLTAEDDLLSITPERNATVLEEYFLSHIEA</sequence>
<evidence type="ECO:0000259" key="4">
    <source>
        <dbReference type="PROSITE" id="PS50893"/>
    </source>
</evidence>
<protein>
    <submittedName>
        <fullName evidence="5">ABC transporter ATP-binding protein</fullName>
    </submittedName>
</protein>
<keyword evidence="1" id="KW-0813">Transport</keyword>
<comment type="caution">
    <text evidence="5">The sequence shown here is derived from an EMBL/GenBank/DDBJ whole genome shotgun (WGS) entry which is preliminary data.</text>
</comment>
<dbReference type="InterPro" id="IPR003593">
    <property type="entry name" value="AAA+_ATPase"/>
</dbReference>
<dbReference type="InterPro" id="IPR017871">
    <property type="entry name" value="ABC_transporter-like_CS"/>
</dbReference>
<evidence type="ECO:0000256" key="2">
    <source>
        <dbReference type="ARBA" id="ARBA00022741"/>
    </source>
</evidence>
<dbReference type="GO" id="GO:0005524">
    <property type="term" value="F:ATP binding"/>
    <property type="evidence" value="ECO:0007669"/>
    <property type="project" value="UniProtKB-KW"/>
</dbReference>